<dbReference type="CDD" id="cd00067">
    <property type="entry name" value="GAL4"/>
    <property type="match status" value="1"/>
</dbReference>
<protein>
    <recommendedName>
        <fullName evidence="4">Zn(2)-C6 fungal-type domain-containing protein</fullName>
    </recommendedName>
</protein>
<dbReference type="GeneID" id="30200827"/>
<dbReference type="InterPro" id="IPR036864">
    <property type="entry name" value="Zn2-C6_fun-type_DNA-bd_sf"/>
</dbReference>
<dbReference type="InterPro" id="IPR021858">
    <property type="entry name" value="Fun_TF"/>
</dbReference>
<keyword evidence="6" id="KW-1185">Reference proteome</keyword>
<dbReference type="GO" id="GO:0045944">
    <property type="term" value="P:positive regulation of transcription by RNA polymerase II"/>
    <property type="evidence" value="ECO:0007669"/>
    <property type="project" value="TreeGrafter"/>
</dbReference>
<dbReference type="SUPFAM" id="SSF57701">
    <property type="entry name" value="Zn2/Cys6 DNA-binding domain"/>
    <property type="match status" value="1"/>
</dbReference>
<evidence type="ECO:0000259" key="4">
    <source>
        <dbReference type="PROSITE" id="PS50048"/>
    </source>
</evidence>
<dbReference type="EMBL" id="KV454211">
    <property type="protein sequence ID" value="ODQ59121.1"/>
    <property type="molecule type" value="Genomic_DNA"/>
</dbReference>
<dbReference type="GO" id="GO:0008270">
    <property type="term" value="F:zinc ion binding"/>
    <property type="evidence" value="ECO:0007669"/>
    <property type="project" value="InterPro"/>
</dbReference>
<proteinExistence type="predicted"/>
<dbReference type="Pfam" id="PF00172">
    <property type="entry name" value="Zn_clus"/>
    <property type="match status" value="1"/>
</dbReference>
<dbReference type="SMART" id="SM00066">
    <property type="entry name" value="GAL4"/>
    <property type="match status" value="1"/>
</dbReference>
<gene>
    <name evidence="5" type="ORF">WICANDRAFT_63619</name>
</gene>
<dbReference type="PANTHER" id="PTHR37534:SF49">
    <property type="entry name" value="LYSINE BIOSYNTHESIS REGULATORY PROTEIN LYS14"/>
    <property type="match status" value="1"/>
</dbReference>
<dbReference type="STRING" id="683960.A0A1E3P0Z7"/>
<dbReference type="PANTHER" id="PTHR37534">
    <property type="entry name" value="TRANSCRIPTIONAL ACTIVATOR PROTEIN UGA3"/>
    <property type="match status" value="1"/>
</dbReference>
<feature type="domain" description="Zn(2)-C6 fungal-type" evidence="4">
    <location>
        <begin position="20"/>
        <end position="50"/>
    </location>
</feature>
<feature type="region of interest" description="Disordered" evidence="3">
    <location>
        <begin position="87"/>
        <end position="108"/>
    </location>
</feature>
<comment type="subcellular location">
    <subcellularLocation>
        <location evidence="1">Nucleus</location>
    </subcellularLocation>
</comment>
<dbReference type="OrthoDB" id="416217at2759"/>
<evidence type="ECO:0000313" key="5">
    <source>
        <dbReference type="EMBL" id="ODQ59121.1"/>
    </source>
</evidence>
<dbReference type="PROSITE" id="PS50048">
    <property type="entry name" value="ZN2_CY6_FUNGAL_2"/>
    <property type="match status" value="1"/>
</dbReference>
<dbReference type="Pfam" id="PF11951">
    <property type="entry name" value="Fungal_trans_2"/>
    <property type="match status" value="1"/>
</dbReference>
<evidence type="ECO:0000256" key="3">
    <source>
        <dbReference type="SAM" id="MobiDB-lite"/>
    </source>
</evidence>
<dbReference type="Proteomes" id="UP000094112">
    <property type="component" value="Unassembled WGS sequence"/>
</dbReference>
<keyword evidence="2" id="KW-0539">Nucleus</keyword>
<reference evidence="5 6" key="1">
    <citation type="journal article" date="2016" name="Proc. Natl. Acad. Sci. U.S.A.">
        <title>Comparative genomics of biotechnologically important yeasts.</title>
        <authorList>
            <person name="Riley R."/>
            <person name="Haridas S."/>
            <person name="Wolfe K.H."/>
            <person name="Lopes M.R."/>
            <person name="Hittinger C.T."/>
            <person name="Goeker M."/>
            <person name="Salamov A.A."/>
            <person name="Wisecaver J.H."/>
            <person name="Long T.M."/>
            <person name="Calvey C.H."/>
            <person name="Aerts A.L."/>
            <person name="Barry K.W."/>
            <person name="Choi C."/>
            <person name="Clum A."/>
            <person name="Coughlan A.Y."/>
            <person name="Deshpande S."/>
            <person name="Douglass A.P."/>
            <person name="Hanson S.J."/>
            <person name="Klenk H.-P."/>
            <person name="LaButti K.M."/>
            <person name="Lapidus A."/>
            <person name="Lindquist E.A."/>
            <person name="Lipzen A.M."/>
            <person name="Meier-Kolthoff J.P."/>
            <person name="Ohm R.A."/>
            <person name="Otillar R.P."/>
            <person name="Pangilinan J.L."/>
            <person name="Peng Y."/>
            <person name="Rokas A."/>
            <person name="Rosa C.A."/>
            <person name="Scheuner C."/>
            <person name="Sibirny A.A."/>
            <person name="Slot J.C."/>
            <person name="Stielow J.B."/>
            <person name="Sun H."/>
            <person name="Kurtzman C.P."/>
            <person name="Blackwell M."/>
            <person name="Grigoriev I.V."/>
            <person name="Jeffries T.W."/>
        </authorList>
    </citation>
    <scope>NUCLEOTIDE SEQUENCE [LARGE SCALE GENOMIC DNA]</scope>
    <source>
        <strain evidence="6">ATCC 58044 / CBS 1984 / NCYC 433 / NRRL Y-366-8</strain>
    </source>
</reference>
<dbReference type="GO" id="GO:0000981">
    <property type="term" value="F:DNA-binding transcription factor activity, RNA polymerase II-specific"/>
    <property type="evidence" value="ECO:0007669"/>
    <property type="project" value="InterPro"/>
</dbReference>
<evidence type="ECO:0000256" key="2">
    <source>
        <dbReference type="ARBA" id="ARBA00023242"/>
    </source>
</evidence>
<organism evidence="5 6">
    <name type="scientific">Wickerhamomyces anomalus (strain ATCC 58044 / CBS 1984 / NCYC 433 / NRRL Y-366-8)</name>
    <name type="common">Yeast</name>
    <name type="synonym">Hansenula anomala</name>
    <dbReference type="NCBI Taxonomy" id="683960"/>
    <lineage>
        <taxon>Eukaryota</taxon>
        <taxon>Fungi</taxon>
        <taxon>Dikarya</taxon>
        <taxon>Ascomycota</taxon>
        <taxon>Saccharomycotina</taxon>
        <taxon>Saccharomycetes</taxon>
        <taxon>Phaffomycetales</taxon>
        <taxon>Wickerhamomycetaceae</taxon>
        <taxon>Wickerhamomyces</taxon>
    </lineage>
</organism>
<dbReference type="PROSITE" id="PS00463">
    <property type="entry name" value="ZN2_CY6_FUNGAL_1"/>
    <property type="match status" value="1"/>
</dbReference>
<dbReference type="RefSeq" id="XP_019038328.1">
    <property type="nucleotide sequence ID" value="XM_019183581.1"/>
</dbReference>
<accession>A0A1E3P0Z7</accession>
<dbReference type="GO" id="GO:0000976">
    <property type="term" value="F:transcription cis-regulatory region binding"/>
    <property type="evidence" value="ECO:0007669"/>
    <property type="project" value="TreeGrafter"/>
</dbReference>
<dbReference type="Gene3D" id="4.10.240.10">
    <property type="entry name" value="Zn(2)-C6 fungal-type DNA-binding domain"/>
    <property type="match status" value="1"/>
</dbReference>
<dbReference type="InterPro" id="IPR001138">
    <property type="entry name" value="Zn2Cys6_DnaBD"/>
</dbReference>
<name>A0A1E3P0Z7_WICAA</name>
<evidence type="ECO:0000256" key="1">
    <source>
        <dbReference type="ARBA" id="ARBA00004123"/>
    </source>
</evidence>
<dbReference type="GO" id="GO:0005634">
    <property type="term" value="C:nucleus"/>
    <property type="evidence" value="ECO:0007669"/>
    <property type="project" value="UniProtKB-SubCell"/>
</dbReference>
<sequence length="543" mass="61850">MAEGEKAVQKRKKRQYSRNGCKECKRRKLKCDEGKPECWQCSHLGKSCIYVKNFKFSESRSLCLPQSTNSAGPKNVKIEYNIVSNNDIGEPPIEETSPASTATSENRDHKKEIINEATLLANDLFESAVGPEGGGSQLDDFIMDLTLSEMTKKQNVLGSFDLQEPHNHYLEIFYDKISAWLMPLEQNLCNEILINHAKTSPYLLAAMLSLAAKDQAKLKYVSTCLKNMNNVFQHHANILQNIEPLILTVLLLAADSTSNNWRVHLRGAKDLFNKYIKIYQTPSLLLAKSWFAAIEILAGLTTYGTGKVHELDNLLDVGLYGENSEFAIDIGLLMPNGYNVFLGYSTEAIIMYREFFKLKKLDSMDLLFQMSLIHSAKEFQVASSSIIISLQNPMHPNFQDTDEKIILPASCYGINTDIVYSWFDLIHQLHVDALLLKIYNDFLKLPTDHYLVQDLVSRMLKNCYFYKGNQVLDSSDTRLLMLHGPLLACGMNCINVEDKLKVESYFKCLMELEIYSANYSYRRIQNRWNGVNDEKIMDLVPFA</sequence>
<evidence type="ECO:0000313" key="6">
    <source>
        <dbReference type="Proteomes" id="UP000094112"/>
    </source>
</evidence>
<dbReference type="AlphaFoldDB" id="A0A1E3P0Z7"/>